<dbReference type="EMBL" id="FSRK01000001">
    <property type="protein sequence ID" value="SIN78262.1"/>
    <property type="molecule type" value="Genomic_DNA"/>
</dbReference>
<dbReference type="PANTHER" id="PTHR47566:SF1">
    <property type="entry name" value="PROTEIN NUD1"/>
    <property type="match status" value="1"/>
</dbReference>
<dbReference type="Pfam" id="PF18962">
    <property type="entry name" value="Por_Secre_tail"/>
    <property type="match status" value="1"/>
</dbReference>
<dbReference type="InterPro" id="IPR052574">
    <property type="entry name" value="CDIRP"/>
</dbReference>
<keyword evidence="6" id="KW-1185">Reference proteome</keyword>
<dbReference type="NCBIfam" id="TIGR04183">
    <property type="entry name" value="Por_Secre_tail"/>
    <property type="match status" value="1"/>
</dbReference>
<dbReference type="SUPFAM" id="SSF52058">
    <property type="entry name" value="L domain-like"/>
    <property type="match status" value="1"/>
</dbReference>
<dbReference type="GO" id="GO:0035591">
    <property type="term" value="F:signaling adaptor activity"/>
    <property type="evidence" value="ECO:0007669"/>
    <property type="project" value="TreeGrafter"/>
</dbReference>
<gene>
    <name evidence="5" type="ORF">SAMN05444409_0306</name>
</gene>
<proteinExistence type="predicted"/>
<name>A0A1N6E5F0_9FLAO</name>
<dbReference type="OrthoDB" id="1110367at2"/>
<evidence type="ECO:0000313" key="5">
    <source>
        <dbReference type="EMBL" id="SIN78262.1"/>
    </source>
</evidence>
<dbReference type="RefSeq" id="WP_074233160.1">
    <property type="nucleotide sequence ID" value="NZ_FSRK01000001.1"/>
</dbReference>
<dbReference type="Gene3D" id="3.80.10.10">
    <property type="entry name" value="Ribonuclease Inhibitor"/>
    <property type="match status" value="1"/>
</dbReference>
<organism evidence="5 6">
    <name type="scientific">Epilithonimonas zeae</name>
    <dbReference type="NCBI Taxonomy" id="1416779"/>
    <lineage>
        <taxon>Bacteria</taxon>
        <taxon>Pseudomonadati</taxon>
        <taxon>Bacteroidota</taxon>
        <taxon>Flavobacteriia</taxon>
        <taxon>Flavobacteriales</taxon>
        <taxon>Weeksellaceae</taxon>
        <taxon>Chryseobacterium group</taxon>
        <taxon>Epilithonimonas</taxon>
    </lineage>
</organism>
<dbReference type="AlphaFoldDB" id="A0A1N6E5F0"/>
<keyword evidence="1" id="KW-0433">Leucine-rich repeat</keyword>
<feature type="domain" description="Secretion system C-terminal sorting" evidence="4">
    <location>
        <begin position="261"/>
        <end position="324"/>
    </location>
</feature>
<evidence type="ECO:0000313" key="6">
    <source>
        <dbReference type="Proteomes" id="UP000185207"/>
    </source>
</evidence>
<evidence type="ECO:0000256" key="3">
    <source>
        <dbReference type="ARBA" id="ARBA00022737"/>
    </source>
</evidence>
<dbReference type="Proteomes" id="UP000185207">
    <property type="component" value="Unassembled WGS sequence"/>
</dbReference>
<sequence>MLKQLLFLVILLTFSFSYTQIVNIPDPNFKAYLVGDFNINSNGDAEIQISEANNFTGFIDCSFKNIADLTGIEAFVNIKQLICNDNLLTSLDTSKNIALKSLECGNNILISLTVSPNIALSVINCYNNQLTNIDISKNIGLDTFDCSNNKLTNLDVSKNTALVFLACNQNQIKNLNLINNTALTDLYCNNNKLEILDLKNGHNSNISSLTSTQNPNLFCVQVDNAVYSNANWFNKDAWSNYSENCGYLSVENNKQLKVSFYPNPVKKYFHVQTENKIKSIEFYSLNGQLIKTSFLKDTDISNLPKGNYIVKIMTDKGMITEKIIKD</sequence>
<evidence type="ECO:0000256" key="1">
    <source>
        <dbReference type="ARBA" id="ARBA00022614"/>
    </source>
</evidence>
<dbReference type="InterPro" id="IPR032675">
    <property type="entry name" value="LRR_dom_sf"/>
</dbReference>
<keyword evidence="3" id="KW-0677">Repeat</keyword>
<dbReference type="InterPro" id="IPR026444">
    <property type="entry name" value="Secre_tail"/>
</dbReference>
<evidence type="ECO:0000256" key="2">
    <source>
        <dbReference type="ARBA" id="ARBA00022729"/>
    </source>
</evidence>
<protein>
    <submittedName>
        <fullName evidence="5">Por secretion system C-terminal sorting domain-containing protein</fullName>
    </submittedName>
</protein>
<dbReference type="STRING" id="1416779.SAMN05444409_0306"/>
<keyword evidence="2" id="KW-0732">Signal</keyword>
<reference evidence="6" key="1">
    <citation type="submission" date="2016-11" db="EMBL/GenBank/DDBJ databases">
        <authorList>
            <person name="Varghese N."/>
            <person name="Submissions S."/>
        </authorList>
    </citation>
    <scope>NUCLEOTIDE SEQUENCE [LARGE SCALE GENOMIC DNA]</scope>
    <source>
        <strain evidence="6">DSM 27623</strain>
    </source>
</reference>
<evidence type="ECO:0000259" key="4">
    <source>
        <dbReference type="Pfam" id="PF18962"/>
    </source>
</evidence>
<accession>A0A1N6E5F0</accession>
<dbReference type="PANTHER" id="PTHR47566">
    <property type="match status" value="1"/>
</dbReference>